<evidence type="ECO:0000256" key="1">
    <source>
        <dbReference type="ARBA" id="ARBA00004651"/>
    </source>
</evidence>
<feature type="transmembrane region" description="Helical" evidence="6">
    <location>
        <begin position="164"/>
        <end position="188"/>
    </location>
</feature>
<accession>A0A0R1GV46</accession>
<sequence length="454" mass="49126">MENDSAQGNTATTPKTKPMPKLSIATIWMISFGFFGVQMAFSLQSSQMGRIFQTLGADPTKLGFFFILPPLAGLVVQPLVGYYSDKTWMPKIGRRLPYLLMGSLVAVIVMFLLPNSGSLGFGYGSLAALWFGAITILFMDLSSNVAMQPFKMMVGDMVNDEQKGFAYSIQSFLSNSGSVLAAIFPYLLTGLGVANIAPKGVIPNSVIFSFYTGAVILVICSAFTILRVKEYTPAEYNAYHGITEADVQEKVGLFTLLKRAPKVFWTLTLVQFFCWMAFQYLWTYGAGAVAKNVWRATDPASAGYQAGANWFGVLSAIYALAAVVWSLVLAKMPNDKHKPMYATSLVLGAVGFASIFVVHNQWVLILSFCLIGISWAAMMMFPFTILTNALSGANMGSYLGLFNGSICLPQIVASVLSFALFPLMGSSMPGMVLLAGILMLVGAFSVSSIKEVFA</sequence>
<organism evidence="7 8">
    <name type="scientific">Loigolactobacillus bifermentans DSM 20003</name>
    <dbReference type="NCBI Taxonomy" id="1423726"/>
    <lineage>
        <taxon>Bacteria</taxon>
        <taxon>Bacillati</taxon>
        <taxon>Bacillota</taxon>
        <taxon>Bacilli</taxon>
        <taxon>Lactobacillales</taxon>
        <taxon>Lactobacillaceae</taxon>
        <taxon>Loigolactobacillus</taxon>
    </lineage>
</organism>
<feature type="transmembrane region" description="Helical" evidence="6">
    <location>
        <begin position="22"/>
        <end position="43"/>
    </location>
</feature>
<feature type="transmembrane region" description="Helical" evidence="6">
    <location>
        <begin position="208"/>
        <end position="226"/>
    </location>
</feature>
<comment type="caution">
    <text evidence="7">The sequence shown here is derived from an EMBL/GenBank/DDBJ whole genome shotgun (WGS) entry which is preliminary data.</text>
</comment>
<dbReference type="SUPFAM" id="SSF103473">
    <property type="entry name" value="MFS general substrate transporter"/>
    <property type="match status" value="1"/>
</dbReference>
<evidence type="ECO:0000256" key="2">
    <source>
        <dbReference type="ARBA" id="ARBA00022448"/>
    </source>
</evidence>
<protein>
    <submittedName>
        <fullName evidence="7">Major facilitator superfamily permease</fullName>
    </submittedName>
</protein>
<feature type="transmembrane region" description="Helical" evidence="6">
    <location>
        <begin position="63"/>
        <end position="84"/>
    </location>
</feature>
<dbReference type="OrthoDB" id="7584869at2"/>
<dbReference type="Gene3D" id="1.20.1250.20">
    <property type="entry name" value="MFS general substrate transporter like domains"/>
    <property type="match status" value="1"/>
</dbReference>
<feature type="transmembrane region" description="Helical" evidence="6">
    <location>
        <begin position="263"/>
        <end position="282"/>
    </location>
</feature>
<feature type="transmembrane region" description="Helical" evidence="6">
    <location>
        <begin position="364"/>
        <end position="386"/>
    </location>
</feature>
<feature type="transmembrane region" description="Helical" evidence="6">
    <location>
        <begin position="120"/>
        <end position="143"/>
    </location>
</feature>
<dbReference type="Proteomes" id="UP000051461">
    <property type="component" value="Unassembled WGS sequence"/>
</dbReference>
<dbReference type="InterPro" id="IPR036259">
    <property type="entry name" value="MFS_trans_sf"/>
</dbReference>
<keyword evidence="4 6" id="KW-1133">Transmembrane helix</keyword>
<evidence type="ECO:0000256" key="4">
    <source>
        <dbReference type="ARBA" id="ARBA00022989"/>
    </source>
</evidence>
<evidence type="ECO:0000313" key="7">
    <source>
        <dbReference type="EMBL" id="KRK35298.1"/>
    </source>
</evidence>
<evidence type="ECO:0000256" key="5">
    <source>
        <dbReference type="ARBA" id="ARBA00023136"/>
    </source>
</evidence>
<feature type="transmembrane region" description="Helical" evidence="6">
    <location>
        <begin position="302"/>
        <end position="328"/>
    </location>
</feature>
<keyword evidence="8" id="KW-1185">Reference proteome</keyword>
<dbReference type="GO" id="GO:0022857">
    <property type="term" value="F:transmembrane transporter activity"/>
    <property type="evidence" value="ECO:0007669"/>
    <property type="project" value="InterPro"/>
</dbReference>
<evidence type="ECO:0000256" key="3">
    <source>
        <dbReference type="ARBA" id="ARBA00022692"/>
    </source>
</evidence>
<feature type="transmembrane region" description="Helical" evidence="6">
    <location>
        <begin position="398"/>
        <end position="424"/>
    </location>
</feature>
<evidence type="ECO:0000256" key="6">
    <source>
        <dbReference type="SAM" id="Phobius"/>
    </source>
</evidence>
<dbReference type="STRING" id="1423726.FC07_GL000176"/>
<dbReference type="PANTHER" id="PTHR19432:SF35">
    <property type="entry name" value="SOLUTE CARRIER FAMILY 45 MEMBER 3 ISOFORM X1"/>
    <property type="match status" value="1"/>
</dbReference>
<proteinExistence type="predicted"/>
<dbReference type="PANTHER" id="PTHR19432">
    <property type="entry name" value="SUGAR TRANSPORTER"/>
    <property type="match status" value="1"/>
</dbReference>
<dbReference type="InterPro" id="IPR011701">
    <property type="entry name" value="MFS"/>
</dbReference>
<evidence type="ECO:0000313" key="8">
    <source>
        <dbReference type="Proteomes" id="UP000051461"/>
    </source>
</evidence>
<dbReference type="AlphaFoldDB" id="A0A0R1GV46"/>
<reference evidence="7 8" key="1">
    <citation type="journal article" date="2015" name="Genome Announc.">
        <title>Expanding the biotechnology potential of lactobacilli through comparative genomics of 213 strains and associated genera.</title>
        <authorList>
            <person name="Sun Z."/>
            <person name="Harris H.M."/>
            <person name="McCann A."/>
            <person name="Guo C."/>
            <person name="Argimon S."/>
            <person name="Zhang W."/>
            <person name="Yang X."/>
            <person name="Jeffery I.B."/>
            <person name="Cooney J.C."/>
            <person name="Kagawa T.F."/>
            <person name="Liu W."/>
            <person name="Song Y."/>
            <person name="Salvetti E."/>
            <person name="Wrobel A."/>
            <person name="Rasinkangas P."/>
            <person name="Parkhill J."/>
            <person name="Rea M.C."/>
            <person name="O'Sullivan O."/>
            <person name="Ritari J."/>
            <person name="Douillard F.P."/>
            <person name="Paul Ross R."/>
            <person name="Yang R."/>
            <person name="Briner A.E."/>
            <person name="Felis G.E."/>
            <person name="de Vos W.M."/>
            <person name="Barrangou R."/>
            <person name="Klaenhammer T.R."/>
            <person name="Caufield P.W."/>
            <person name="Cui Y."/>
            <person name="Zhang H."/>
            <person name="O'Toole P.W."/>
        </authorList>
    </citation>
    <scope>NUCLEOTIDE SEQUENCE [LARGE SCALE GENOMIC DNA]</scope>
    <source>
        <strain evidence="7 8">DSM 20003</strain>
    </source>
</reference>
<keyword evidence="2" id="KW-0813">Transport</keyword>
<dbReference type="GO" id="GO:0005886">
    <property type="term" value="C:plasma membrane"/>
    <property type="evidence" value="ECO:0007669"/>
    <property type="project" value="UniProtKB-SubCell"/>
</dbReference>
<feature type="transmembrane region" description="Helical" evidence="6">
    <location>
        <begin position="96"/>
        <end position="114"/>
    </location>
</feature>
<keyword evidence="3 6" id="KW-0812">Transmembrane</keyword>
<feature type="transmembrane region" description="Helical" evidence="6">
    <location>
        <begin position="430"/>
        <end position="449"/>
    </location>
</feature>
<gene>
    <name evidence="7" type="ORF">FC07_GL000176</name>
</gene>
<keyword evidence="5 6" id="KW-0472">Membrane</keyword>
<dbReference type="CDD" id="cd17313">
    <property type="entry name" value="MFS_SLC45_SUC"/>
    <property type="match status" value="1"/>
</dbReference>
<dbReference type="PATRIC" id="fig|1423726.3.peg.184"/>
<dbReference type="EMBL" id="AZDA01000080">
    <property type="protein sequence ID" value="KRK35298.1"/>
    <property type="molecule type" value="Genomic_DNA"/>
</dbReference>
<dbReference type="Pfam" id="PF07690">
    <property type="entry name" value="MFS_1"/>
    <property type="match status" value="1"/>
</dbReference>
<name>A0A0R1GV46_9LACO</name>
<comment type="subcellular location">
    <subcellularLocation>
        <location evidence="1">Cell membrane</location>
        <topology evidence="1">Multi-pass membrane protein</topology>
    </subcellularLocation>
</comment>
<feature type="transmembrane region" description="Helical" evidence="6">
    <location>
        <begin position="340"/>
        <end position="358"/>
    </location>
</feature>